<dbReference type="InterPro" id="IPR006439">
    <property type="entry name" value="HAD-SF_hydro_IA"/>
</dbReference>
<sequence length="212" mass="24765">MEIFKNKANILWDFDGVIIDSMSIRGEGFKEVLSHYPNSTVEELLEYHNKNGGLSRYVKFRYFIKEILGESVNEEMIQDFAASYSKIMRTKLTSKRLLNVNVLDFIKSNQKKFKMHIVSGSDGKELRFLCKKLEIREYFKSIEGSPTPKTKLVSELITQYNYASDETCLIGDSINDYDAAKENQIDFYAYNNEELRLKCHTYIDEFTTEKSF</sequence>
<dbReference type="SFLD" id="SFLDG01129">
    <property type="entry name" value="C1.5:_HAD__Beta-PGM__Phosphata"/>
    <property type="match status" value="1"/>
</dbReference>
<protein>
    <recommendedName>
        <fullName evidence="4">phosphoglycolate phosphatase</fullName>
        <ecNumber evidence="4">3.1.3.18</ecNumber>
    </recommendedName>
</protein>
<dbReference type="OrthoDB" id="9807630at2"/>
<dbReference type="RefSeq" id="WP_072881066.1">
    <property type="nucleotide sequence ID" value="NZ_FQVT01000014.1"/>
</dbReference>
<evidence type="ECO:0000256" key="2">
    <source>
        <dbReference type="ARBA" id="ARBA00004818"/>
    </source>
</evidence>
<dbReference type="GO" id="GO:0006281">
    <property type="term" value="P:DNA repair"/>
    <property type="evidence" value="ECO:0007669"/>
    <property type="project" value="TreeGrafter"/>
</dbReference>
<dbReference type="InterPro" id="IPR023214">
    <property type="entry name" value="HAD_sf"/>
</dbReference>
<proteinExistence type="inferred from homology"/>
<dbReference type="GO" id="GO:0008967">
    <property type="term" value="F:phosphoglycolate phosphatase activity"/>
    <property type="evidence" value="ECO:0007669"/>
    <property type="project" value="UniProtKB-EC"/>
</dbReference>
<accession>A0A1M5KCU3</accession>
<name>A0A1M5KCU3_SALEC</name>
<dbReference type="InterPro" id="IPR050155">
    <property type="entry name" value="HAD-like_hydrolase_sf"/>
</dbReference>
<reference evidence="6" key="1">
    <citation type="submission" date="2016-11" db="EMBL/GenBank/DDBJ databases">
        <authorList>
            <person name="Varghese N."/>
            <person name="Submissions S."/>
        </authorList>
    </citation>
    <scope>NUCLEOTIDE SEQUENCE [LARGE SCALE GENOMIC DNA]</scope>
    <source>
        <strain evidence="6">DSM 24579</strain>
    </source>
</reference>
<keyword evidence="6" id="KW-1185">Reference proteome</keyword>
<evidence type="ECO:0000313" key="6">
    <source>
        <dbReference type="Proteomes" id="UP000183945"/>
    </source>
</evidence>
<comment type="pathway">
    <text evidence="2">Organic acid metabolism; glycolate biosynthesis; glycolate from 2-phosphoglycolate: step 1/1.</text>
</comment>
<dbReference type="InterPro" id="IPR041492">
    <property type="entry name" value="HAD_2"/>
</dbReference>
<dbReference type="Pfam" id="PF13419">
    <property type="entry name" value="HAD_2"/>
    <property type="match status" value="1"/>
</dbReference>
<dbReference type="STRING" id="1073325.SAMN05444483_11422"/>
<dbReference type="PANTHER" id="PTHR43434:SF1">
    <property type="entry name" value="PHOSPHOGLYCOLATE PHOSPHATASE"/>
    <property type="match status" value="1"/>
</dbReference>
<evidence type="ECO:0000256" key="3">
    <source>
        <dbReference type="ARBA" id="ARBA00006171"/>
    </source>
</evidence>
<dbReference type="AlphaFoldDB" id="A0A1M5KCU3"/>
<evidence type="ECO:0000256" key="1">
    <source>
        <dbReference type="ARBA" id="ARBA00000830"/>
    </source>
</evidence>
<dbReference type="Proteomes" id="UP000183945">
    <property type="component" value="Unassembled WGS sequence"/>
</dbReference>
<dbReference type="CDD" id="cd01427">
    <property type="entry name" value="HAD_like"/>
    <property type="match status" value="1"/>
</dbReference>
<dbReference type="EMBL" id="FQVT01000014">
    <property type="protein sequence ID" value="SHG50460.1"/>
    <property type="molecule type" value="Genomic_DNA"/>
</dbReference>
<organism evidence="5 6">
    <name type="scientific">Salegentibacter echinorum</name>
    <dbReference type="NCBI Taxonomy" id="1073325"/>
    <lineage>
        <taxon>Bacteria</taxon>
        <taxon>Pseudomonadati</taxon>
        <taxon>Bacteroidota</taxon>
        <taxon>Flavobacteriia</taxon>
        <taxon>Flavobacteriales</taxon>
        <taxon>Flavobacteriaceae</taxon>
        <taxon>Salegentibacter</taxon>
    </lineage>
</organism>
<comment type="catalytic activity">
    <reaction evidence="1">
        <text>2-phosphoglycolate + H2O = glycolate + phosphate</text>
        <dbReference type="Rhea" id="RHEA:14369"/>
        <dbReference type="ChEBI" id="CHEBI:15377"/>
        <dbReference type="ChEBI" id="CHEBI:29805"/>
        <dbReference type="ChEBI" id="CHEBI:43474"/>
        <dbReference type="ChEBI" id="CHEBI:58033"/>
        <dbReference type="EC" id="3.1.3.18"/>
    </reaction>
</comment>
<dbReference type="SUPFAM" id="SSF56784">
    <property type="entry name" value="HAD-like"/>
    <property type="match status" value="1"/>
</dbReference>
<comment type="similarity">
    <text evidence="3">Belongs to the HAD-like hydrolase superfamily. CbbY/CbbZ/Gph/YieH family.</text>
</comment>
<dbReference type="Gene3D" id="1.10.150.240">
    <property type="entry name" value="Putative phosphatase, domain 2"/>
    <property type="match status" value="1"/>
</dbReference>
<dbReference type="GO" id="GO:0005829">
    <property type="term" value="C:cytosol"/>
    <property type="evidence" value="ECO:0007669"/>
    <property type="project" value="TreeGrafter"/>
</dbReference>
<gene>
    <name evidence="5" type="ORF">SAMN05444483_11422</name>
</gene>
<dbReference type="PANTHER" id="PTHR43434">
    <property type="entry name" value="PHOSPHOGLYCOLATE PHOSPHATASE"/>
    <property type="match status" value="1"/>
</dbReference>
<dbReference type="EC" id="3.1.3.18" evidence="4"/>
<evidence type="ECO:0000256" key="4">
    <source>
        <dbReference type="ARBA" id="ARBA00013078"/>
    </source>
</evidence>
<evidence type="ECO:0000313" key="5">
    <source>
        <dbReference type="EMBL" id="SHG50460.1"/>
    </source>
</evidence>
<dbReference type="SFLD" id="SFLDS00003">
    <property type="entry name" value="Haloacid_Dehalogenase"/>
    <property type="match status" value="1"/>
</dbReference>
<dbReference type="InterPro" id="IPR036412">
    <property type="entry name" value="HAD-like_sf"/>
</dbReference>
<dbReference type="InterPro" id="IPR023198">
    <property type="entry name" value="PGP-like_dom2"/>
</dbReference>
<dbReference type="NCBIfam" id="TIGR01549">
    <property type="entry name" value="HAD-SF-IA-v1"/>
    <property type="match status" value="1"/>
</dbReference>
<dbReference type="Gene3D" id="3.40.50.1000">
    <property type="entry name" value="HAD superfamily/HAD-like"/>
    <property type="match status" value="1"/>
</dbReference>